<dbReference type="Proteomes" id="UP000479000">
    <property type="component" value="Unassembled WGS sequence"/>
</dbReference>
<feature type="coiled-coil region" evidence="1">
    <location>
        <begin position="14"/>
        <end position="41"/>
    </location>
</feature>
<sequence length="91" mass="11427">MSFRHLNYELFFDIHAWDSKKEKMNNQMEEIHNQMEEIREHNFYFENIVVYLIDGIHNTKYRLCISFFVMLLRLVKTFLRLCYHFFQALFH</sequence>
<reference evidence="2 3" key="1">
    <citation type="submission" date="2020-02" db="EMBL/GenBank/DDBJ databases">
        <authorList>
            <person name="Ferguson B K."/>
        </authorList>
    </citation>
    <scope>NUCLEOTIDE SEQUENCE [LARGE SCALE GENOMIC DNA]</scope>
</reference>
<keyword evidence="3" id="KW-1185">Reference proteome</keyword>
<evidence type="ECO:0000313" key="3">
    <source>
        <dbReference type="Proteomes" id="UP000479000"/>
    </source>
</evidence>
<evidence type="ECO:0000256" key="1">
    <source>
        <dbReference type="SAM" id="Coils"/>
    </source>
</evidence>
<proteinExistence type="predicted"/>
<keyword evidence="1" id="KW-0175">Coiled coil</keyword>
<gene>
    <name evidence="2" type="ORF">NTEN_LOCUS18794</name>
</gene>
<dbReference type="EMBL" id="CADCXU010027736">
    <property type="protein sequence ID" value="CAB0014360.1"/>
    <property type="molecule type" value="Genomic_DNA"/>
</dbReference>
<dbReference type="AlphaFoldDB" id="A0A6H5H9Q1"/>
<name>A0A6H5H9Q1_9HEMI</name>
<protein>
    <submittedName>
        <fullName evidence="2">Uncharacterized protein</fullName>
    </submittedName>
</protein>
<evidence type="ECO:0000313" key="2">
    <source>
        <dbReference type="EMBL" id="CAB0014360.1"/>
    </source>
</evidence>
<organism evidence="2 3">
    <name type="scientific">Nesidiocoris tenuis</name>
    <dbReference type="NCBI Taxonomy" id="355587"/>
    <lineage>
        <taxon>Eukaryota</taxon>
        <taxon>Metazoa</taxon>
        <taxon>Ecdysozoa</taxon>
        <taxon>Arthropoda</taxon>
        <taxon>Hexapoda</taxon>
        <taxon>Insecta</taxon>
        <taxon>Pterygota</taxon>
        <taxon>Neoptera</taxon>
        <taxon>Paraneoptera</taxon>
        <taxon>Hemiptera</taxon>
        <taxon>Heteroptera</taxon>
        <taxon>Panheteroptera</taxon>
        <taxon>Cimicomorpha</taxon>
        <taxon>Miridae</taxon>
        <taxon>Dicyphina</taxon>
        <taxon>Nesidiocoris</taxon>
    </lineage>
</organism>
<accession>A0A6H5H9Q1</accession>